<keyword evidence="4" id="KW-1185">Reference proteome</keyword>
<evidence type="ECO:0000313" key="3">
    <source>
        <dbReference type="EMBL" id="MDA8485128.1"/>
    </source>
</evidence>
<dbReference type="Gene3D" id="2.40.50.1020">
    <property type="entry name" value="LytTr DNA-binding domain"/>
    <property type="match status" value="1"/>
</dbReference>
<dbReference type="SMART" id="SM00850">
    <property type="entry name" value="LytTR"/>
    <property type="match status" value="1"/>
</dbReference>
<accession>A0ABT4Y8L0</accession>
<dbReference type="GO" id="GO:0003677">
    <property type="term" value="F:DNA binding"/>
    <property type="evidence" value="ECO:0007669"/>
    <property type="project" value="UniProtKB-KW"/>
</dbReference>
<evidence type="ECO:0000313" key="4">
    <source>
        <dbReference type="Proteomes" id="UP001211689"/>
    </source>
</evidence>
<dbReference type="Pfam" id="PF04397">
    <property type="entry name" value="LytTR"/>
    <property type="match status" value="1"/>
</dbReference>
<reference evidence="3 4" key="1">
    <citation type="submission" date="2022-07" db="EMBL/GenBank/DDBJ databases">
        <title>Genome Analysis of Selected Gammaproteobacteria from Nigerian Food snails.</title>
        <authorList>
            <person name="Okafor A.C."/>
        </authorList>
    </citation>
    <scope>NUCLEOTIDE SEQUENCE [LARGE SCALE GENOMIC DNA]</scope>
    <source>
        <strain evidence="3 4">Awg 2</strain>
    </source>
</reference>
<dbReference type="EMBL" id="JANEWF010000024">
    <property type="protein sequence ID" value="MDA8485128.1"/>
    <property type="molecule type" value="Genomic_DNA"/>
</dbReference>
<gene>
    <name evidence="3" type="ORF">NNO07_18840</name>
</gene>
<name>A0ABT4Y8L0_METRE</name>
<keyword evidence="3" id="KW-0238">DNA-binding</keyword>
<organism evidence="3 4">
    <name type="scientific">Metapseudomonas resinovorans</name>
    <name type="common">Pseudomonas resinovorans</name>
    <dbReference type="NCBI Taxonomy" id="53412"/>
    <lineage>
        <taxon>Bacteria</taxon>
        <taxon>Pseudomonadati</taxon>
        <taxon>Pseudomonadota</taxon>
        <taxon>Gammaproteobacteria</taxon>
        <taxon>Pseudomonadales</taxon>
        <taxon>Pseudomonadaceae</taxon>
        <taxon>Metapseudomonas</taxon>
    </lineage>
</organism>
<protein>
    <submittedName>
        <fullName evidence="3">LytTR family transcriptional regulator DNA-binding domain-containing protein</fullName>
    </submittedName>
</protein>
<comment type="caution">
    <text evidence="3">The sequence shown here is derived from an EMBL/GenBank/DDBJ whole genome shotgun (WGS) entry which is preliminary data.</text>
</comment>
<keyword evidence="1" id="KW-0902">Two-component regulatory system</keyword>
<evidence type="ECO:0000256" key="1">
    <source>
        <dbReference type="ARBA" id="ARBA00023012"/>
    </source>
</evidence>
<dbReference type="InterPro" id="IPR007492">
    <property type="entry name" value="LytTR_DNA-bd_dom"/>
</dbReference>
<evidence type="ECO:0000259" key="2">
    <source>
        <dbReference type="SMART" id="SM00850"/>
    </source>
</evidence>
<dbReference type="RefSeq" id="WP_271471583.1">
    <property type="nucleotide sequence ID" value="NZ_JANEWF010000024.1"/>
</dbReference>
<feature type="domain" description="HTH LytTR-type" evidence="2">
    <location>
        <begin position="13"/>
        <end position="114"/>
    </location>
</feature>
<proteinExistence type="predicted"/>
<sequence length="117" mass="13597">MSRREHLSAWYRDRRISVPVESVTHFSTDLKYTIAHHPNGELMLLDSLVKLAREFPEFICIHRGMLARKSLITRFREHRPVTYHGADGGFVQVEGVGELRVSRSRTPVIKELLRSFP</sequence>
<dbReference type="Proteomes" id="UP001211689">
    <property type="component" value="Unassembled WGS sequence"/>
</dbReference>